<dbReference type="GO" id="GO:0003677">
    <property type="term" value="F:DNA binding"/>
    <property type="evidence" value="ECO:0007669"/>
    <property type="project" value="UniProtKB-KW"/>
</dbReference>
<gene>
    <name evidence="4" type="ORF">FKV68_08535</name>
</gene>
<protein>
    <submittedName>
        <fullName evidence="4">GntR family transcriptional regulator</fullName>
    </submittedName>
</protein>
<evidence type="ECO:0000313" key="4">
    <source>
        <dbReference type="EMBL" id="QLL61489.1"/>
    </source>
</evidence>
<keyword evidence="3" id="KW-0804">Transcription</keyword>
<dbReference type="Pfam" id="PF00392">
    <property type="entry name" value="GntR"/>
    <property type="match status" value="1"/>
</dbReference>
<dbReference type="Proteomes" id="UP000510721">
    <property type="component" value="Chromosome"/>
</dbReference>
<dbReference type="SUPFAM" id="SSF48008">
    <property type="entry name" value="GntR ligand-binding domain-like"/>
    <property type="match status" value="1"/>
</dbReference>
<evidence type="ECO:0000256" key="2">
    <source>
        <dbReference type="ARBA" id="ARBA00023125"/>
    </source>
</evidence>
<dbReference type="InterPro" id="IPR000524">
    <property type="entry name" value="Tscrpt_reg_HTH_GntR"/>
</dbReference>
<dbReference type="Pfam" id="PF07729">
    <property type="entry name" value="FCD"/>
    <property type="match status" value="1"/>
</dbReference>
<dbReference type="PANTHER" id="PTHR43537:SF5">
    <property type="entry name" value="UXU OPERON TRANSCRIPTIONAL REGULATOR"/>
    <property type="match status" value="1"/>
</dbReference>
<dbReference type="PRINTS" id="PR00035">
    <property type="entry name" value="HTHGNTR"/>
</dbReference>
<dbReference type="Gene3D" id="1.20.120.530">
    <property type="entry name" value="GntR ligand-binding domain-like"/>
    <property type="match status" value="1"/>
</dbReference>
<evidence type="ECO:0000256" key="3">
    <source>
        <dbReference type="ARBA" id="ARBA00023163"/>
    </source>
</evidence>
<dbReference type="AlphaFoldDB" id="A0A859QPW6"/>
<evidence type="ECO:0000313" key="5">
    <source>
        <dbReference type="Proteomes" id="UP000510721"/>
    </source>
</evidence>
<dbReference type="InterPro" id="IPR036390">
    <property type="entry name" value="WH_DNA-bd_sf"/>
</dbReference>
<dbReference type="CDD" id="cd07377">
    <property type="entry name" value="WHTH_GntR"/>
    <property type="match status" value="1"/>
</dbReference>
<dbReference type="RefSeq" id="WP_180941042.1">
    <property type="nucleotide sequence ID" value="NZ_CP041238.1"/>
</dbReference>
<dbReference type="InterPro" id="IPR008920">
    <property type="entry name" value="TF_FadR/GntR_C"/>
</dbReference>
<dbReference type="SMART" id="SM00895">
    <property type="entry name" value="FCD"/>
    <property type="match status" value="1"/>
</dbReference>
<keyword evidence="1" id="KW-0805">Transcription regulation</keyword>
<evidence type="ECO:0000256" key="1">
    <source>
        <dbReference type="ARBA" id="ARBA00023015"/>
    </source>
</evidence>
<dbReference type="InterPro" id="IPR036388">
    <property type="entry name" value="WH-like_DNA-bd_sf"/>
</dbReference>
<organism evidence="4 5">
    <name type="scientific">Sinorhizobium mexicanum</name>
    <dbReference type="NCBI Taxonomy" id="375549"/>
    <lineage>
        <taxon>Bacteria</taxon>
        <taxon>Pseudomonadati</taxon>
        <taxon>Pseudomonadota</taxon>
        <taxon>Alphaproteobacteria</taxon>
        <taxon>Hyphomicrobiales</taxon>
        <taxon>Rhizobiaceae</taxon>
        <taxon>Sinorhizobium/Ensifer group</taxon>
        <taxon>Sinorhizobium</taxon>
    </lineage>
</organism>
<reference evidence="4 5" key="1">
    <citation type="submission" date="2019-06" db="EMBL/GenBank/DDBJ databases">
        <title>Complete genome sequence of Ensifer mexicanus ITTG R7 isolated from nodules of Acacia angustissima (Mill.) Kuntze.</title>
        <authorList>
            <person name="Rincon-Rosales R."/>
            <person name="Rogel M.A."/>
            <person name="Guerrero G."/>
            <person name="Rincon-Molina C.I."/>
            <person name="Lopez-Lopez A."/>
            <person name="Martinez-Romero E."/>
        </authorList>
    </citation>
    <scope>NUCLEOTIDE SEQUENCE [LARGE SCALE GENOMIC DNA]</scope>
    <source>
        <strain evidence="4 5">ITTG R7</strain>
    </source>
</reference>
<dbReference type="Gene3D" id="1.10.10.10">
    <property type="entry name" value="Winged helix-like DNA-binding domain superfamily/Winged helix DNA-binding domain"/>
    <property type="match status" value="1"/>
</dbReference>
<proteinExistence type="predicted"/>
<accession>A0A859QPW6</accession>
<dbReference type="PROSITE" id="PS50949">
    <property type="entry name" value="HTH_GNTR"/>
    <property type="match status" value="1"/>
</dbReference>
<name>A0A859QPW6_9HYPH</name>
<keyword evidence="5" id="KW-1185">Reference proteome</keyword>
<dbReference type="PANTHER" id="PTHR43537">
    <property type="entry name" value="TRANSCRIPTIONAL REGULATOR, GNTR FAMILY"/>
    <property type="match status" value="1"/>
</dbReference>
<dbReference type="KEGG" id="emx:FKV68_08535"/>
<dbReference type="SUPFAM" id="SSF46785">
    <property type="entry name" value="Winged helix' DNA-binding domain"/>
    <property type="match status" value="1"/>
</dbReference>
<dbReference type="InterPro" id="IPR011711">
    <property type="entry name" value="GntR_C"/>
</dbReference>
<dbReference type="GO" id="GO:0003700">
    <property type="term" value="F:DNA-binding transcription factor activity"/>
    <property type="evidence" value="ECO:0007669"/>
    <property type="project" value="InterPro"/>
</dbReference>
<sequence>MNNPSYSDDFTVGDIVIRKTTAAQQVADGLSDLILSGRVMPGQRLREAAIAAELGVARNTIREAIRQLEFAGLVRVEVNRGVVAISPTRDSLASLYSARLTLESSAVEHLIDKAAIAKVRQAYDRLIDSVATQDVGTIVRSDLAFHTEIVALLKSPRIDQFYAQLCRELRFYLVFLSVKDSQFVQLSGVVDEHKPIMDAIESGDVQRAKAEVSNHIRNNEQRVASLIFRHLPREQTGAAV</sequence>
<keyword evidence="2" id="KW-0238">DNA-binding</keyword>
<dbReference type="EMBL" id="CP041238">
    <property type="protein sequence ID" value="QLL61489.1"/>
    <property type="molecule type" value="Genomic_DNA"/>
</dbReference>
<dbReference type="SMART" id="SM00345">
    <property type="entry name" value="HTH_GNTR"/>
    <property type="match status" value="1"/>
</dbReference>